<dbReference type="InterPro" id="IPR002201">
    <property type="entry name" value="Glyco_trans_9"/>
</dbReference>
<dbReference type="OrthoDB" id="65474at2157"/>
<dbReference type="SUPFAM" id="SSF53756">
    <property type="entry name" value="UDP-Glycosyltransferase/glycogen phosphorylase"/>
    <property type="match status" value="1"/>
</dbReference>
<organism evidence="4">
    <name type="scientific">Methanotorris igneus (strain DSM 5666 / JCM 11834 / Kol 5)</name>
    <dbReference type="NCBI Taxonomy" id="880724"/>
    <lineage>
        <taxon>Archaea</taxon>
        <taxon>Methanobacteriati</taxon>
        <taxon>Methanobacteriota</taxon>
        <taxon>Methanomada group</taxon>
        <taxon>Methanococci</taxon>
        <taxon>Methanococcales</taxon>
        <taxon>Methanocaldococcaceae</taxon>
        <taxon>Methanotorris</taxon>
    </lineage>
</organism>
<dbReference type="PANTHER" id="PTHR30160:SF1">
    <property type="entry name" value="LIPOPOLYSACCHARIDE 1,2-N-ACETYLGLUCOSAMINETRANSFERASE-RELATED"/>
    <property type="match status" value="1"/>
</dbReference>
<evidence type="ECO:0000256" key="1">
    <source>
        <dbReference type="ARBA" id="ARBA00022676"/>
    </source>
</evidence>
<name>F6BAA4_METIK</name>
<dbReference type="RefSeq" id="WP_013798403.1">
    <property type="nucleotide sequence ID" value="NC_015562.1"/>
</dbReference>
<dbReference type="KEGG" id="mig:Metig_0237"/>
<dbReference type="STRING" id="880724.Metig_0237"/>
<dbReference type="AlphaFoldDB" id="F6BAA4"/>
<dbReference type="EMBL" id="CP002737">
    <property type="protein sequence ID" value="AEF95794.1"/>
    <property type="molecule type" value="Genomic_DNA"/>
</dbReference>
<dbReference type="InterPro" id="IPR051199">
    <property type="entry name" value="LPS_LOS_Heptosyltrfase"/>
</dbReference>
<dbReference type="CDD" id="cd03789">
    <property type="entry name" value="GT9_LPS_heptosyltransferase"/>
    <property type="match status" value="1"/>
</dbReference>
<sequence length="389" mass="46403">MDNELKKLKNYFKYFVVKSVEIPFYIKYSLNTKKEIDYQKSFKKIALICTKPMGLGDLIMDTPFIKELRKNFPDSEIHLITDKDIFDKVREIDKIIIVKGNTLKLIKEFYKLKKEKYDLGIVMNRGINQTFYLEVLNPKYKLGYLAGWKILSNFKLKKEGLRFTKNEHYWDMALKILHSLGIEINKEELVEVDFNKDVKQNVEEIYKKLKIDENKKTIIINPFVRWRTRMWDADNYIKLIKEIHKDFNIILYGGKDSLKTVNYIVNKLKNEGIYIENVAGKLGLKEAIYFLKFADLFITSDSGPMHFAFLMKVPTLALFGPVNPLHRLPKNFKKYGIYDYLWYNDFKPLKKFYNYEYEYMDKELEGLKAIPVEAVKSKIYKFFENGRFY</sequence>
<keyword evidence="2 3" id="KW-0808">Transferase</keyword>
<dbReference type="Pfam" id="PF01075">
    <property type="entry name" value="Glyco_transf_9"/>
    <property type="match status" value="1"/>
</dbReference>
<dbReference type="Gene3D" id="3.40.50.2000">
    <property type="entry name" value="Glycogen Phosphorylase B"/>
    <property type="match status" value="2"/>
</dbReference>
<evidence type="ECO:0000313" key="4">
    <source>
        <dbReference type="Proteomes" id="UP000009227"/>
    </source>
</evidence>
<accession>F6BAA4</accession>
<gene>
    <name evidence="3" type="ordered locus">Metig_0237</name>
</gene>
<keyword evidence="4" id="KW-1185">Reference proteome</keyword>
<evidence type="ECO:0000256" key="2">
    <source>
        <dbReference type="ARBA" id="ARBA00022679"/>
    </source>
</evidence>
<dbReference type="PANTHER" id="PTHR30160">
    <property type="entry name" value="TETRAACYLDISACCHARIDE 4'-KINASE-RELATED"/>
    <property type="match status" value="1"/>
</dbReference>
<dbReference type="HOGENOM" id="CLU_709057_0_0_2"/>
<reference evidence="3 4" key="1">
    <citation type="submission" date="2011-05" db="EMBL/GenBank/DDBJ databases">
        <title>Complete sequence of Methanotorris igneus Kol 5.</title>
        <authorList>
            <consortium name="US DOE Joint Genome Institute"/>
            <person name="Lucas S."/>
            <person name="Han J."/>
            <person name="Lapidus A."/>
            <person name="Cheng J.-F."/>
            <person name="Goodwin L."/>
            <person name="Pitluck S."/>
            <person name="Peters L."/>
            <person name="Mikhailova N."/>
            <person name="Chertkov O."/>
            <person name="Han C."/>
            <person name="Tapia R."/>
            <person name="Land M."/>
            <person name="Hauser L."/>
            <person name="Kyrpides N."/>
            <person name="Ivanova N."/>
            <person name="Pagani I."/>
            <person name="Sieprawska-Lupa M."/>
            <person name="Whitman W."/>
            <person name="Woyke T."/>
        </authorList>
    </citation>
    <scope>NUCLEOTIDE SEQUENCE [LARGE SCALE GENOMIC DNA]</scope>
    <source>
        <strain evidence="4">DSM 5666 / JCM 11834 / Kol 5</strain>
    </source>
</reference>
<dbReference type="GeneID" id="10643072"/>
<dbReference type="GO" id="GO:0008713">
    <property type="term" value="F:ADP-heptose-lipopolysaccharide heptosyltransferase activity"/>
    <property type="evidence" value="ECO:0007669"/>
    <property type="project" value="TreeGrafter"/>
</dbReference>
<dbReference type="GO" id="GO:0005829">
    <property type="term" value="C:cytosol"/>
    <property type="evidence" value="ECO:0007669"/>
    <property type="project" value="TreeGrafter"/>
</dbReference>
<protein>
    <submittedName>
        <fullName evidence="3">Glycosyl transferase family 9</fullName>
    </submittedName>
</protein>
<dbReference type="Proteomes" id="UP000009227">
    <property type="component" value="Chromosome"/>
</dbReference>
<keyword evidence="1" id="KW-0328">Glycosyltransferase</keyword>
<proteinExistence type="predicted"/>
<evidence type="ECO:0000313" key="3">
    <source>
        <dbReference type="EMBL" id="AEF95794.1"/>
    </source>
</evidence>